<dbReference type="GO" id="GO:0005789">
    <property type="term" value="C:endoplasmic reticulum membrane"/>
    <property type="evidence" value="ECO:0007669"/>
    <property type="project" value="UniProtKB-SubCell"/>
</dbReference>
<dbReference type="AlphaFoldDB" id="A0A976IFK1"/>
<evidence type="ECO:0000256" key="7">
    <source>
        <dbReference type="ARBA" id="ARBA00022824"/>
    </source>
</evidence>
<accession>A0A976IFK1</accession>
<comment type="catalytic activity">
    <reaction evidence="11">
        <text>an alpha-D-Man-(1-&gt;2)-alpha-D-Man-(1-&gt;2)-alpha-D-Man-(1-&gt;3)-[alpha-D-Man-(1-&gt;2)-alpha-D-Man-(1-&gt;3)-alpha-D-Man-(1-&gt;6)]-beta-D-Man-(1-&gt;4)-beta-D-GlcNAc-(1-&gt;4)-alpha-D-GlcNAc-diphospho-di-trans,poly-cis-dolichol + a di-trans,poly-cis-dolichyl beta-D-mannosyl phosphate = an alpha-D-Man-(1-&gt;2)-alpha-D-Man-(1-&gt;2)-alpha-D-Man-(1-&gt;3)-[alpha-D-Man-(1-&gt;2)-alpha-D-Man-(1-&gt;3)-[alpha-D-Man-(1-&gt;6)]-alpha-D-Man-(1-&gt;6)]-beta-D-Man-(1-&gt;4)-beta-D-GlcNAc-(1-&gt;4)-alpha-D-GlcNAc-diphospho-di-trans,poly-cis-dolichol + a di-trans,poly-cis-dolichyl phosphate + H(+)</text>
        <dbReference type="Rhea" id="RHEA:29535"/>
        <dbReference type="Rhea" id="RHEA-COMP:19498"/>
        <dbReference type="Rhea" id="RHEA-COMP:19501"/>
        <dbReference type="Rhea" id="RHEA-COMP:19518"/>
        <dbReference type="Rhea" id="RHEA-COMP:19519"/>
        <dbReference type="ChEBI" id="CHEBI:15378"/>
        <dbReference type="ChEBI" id="CHEBI:57683"/>
        <dbReference type="ChEBI" id="CHEBI:58211"/>
        <dbReference type="ChEBI" id="CHEBI:132517"/>
        <dbReference type="ChEBI" id="CHEBI:132519"/>
        <dbReference type="EC" id="2.4.1.260"/>
    </reaction>
    <physiologicalReaction direction="left-to-right" evidence="11">
        <dbReference type="Rhea" id="RHEA:29536"/>
    </physiologicalReaction>
</comment>
<keyword evidence="14" id="KW-1185">Reference proteome</keyword>
<dbReference type="GO" id="GO:0052917">
    <property type="term" value="F:dol-P-Man:Man(7)GlcNAc(2)-PP-Dol alpha-1,6-mannosyltransferase activity"/>
    <property type="evidence" value="ECO:0007669"/>
    <property type="project" value="UniProtKB-EC"/>
</dbReference>
<keyword evidence="8 12" id="KW-1133">Transmembrane helix</keyword>
<dbReference type="OrthoDB" id="19039at2759"/>
<keyword evidence="7 12" id="KW-0256">Endoplasmic reticulum</keyword>
<dbReference type="InterPro" id="IPR005599">
    <property type="entry name" value="GPI_mannosylTrfase"/>
</dbReference>
<evidence type="ECO:0000256" key="12">
    <source>
        <dbReference type="RuleBase" id="RU363075"/>
    </source>
</evidence>
<feature type="transmembrane region" description="Helical" evidence="12">
    <location>
        <begin position="325"/>
        <end position="343"/>
    </location>
</feature>
<evidence type="ECO:0000256" key="1">
    <source>
        <dbReference type="ARBA" id="ARBA00004477"/>
    </source>
</evidence>
<keyword evidence="5" id="KW-0808">Transferase</keyword>
<evidence type="ECO:0000256" key="5">
    <source>
        <dbReference type="ARBA" id="ARBA00022679"/>
    </source>
</evidence>
<keyword evidence="4 12" id="KW-0328">Glycosyltransferase</keyword>
<evidence type="ECO:0000256" key="6">
    <source>
        <dbReference type="ARBA" id="ARBA00022692"/>
    </source>
</evidence>
<evidence type="ECO:0000313" key="13">
    <source>
        <dbReference type="EMBL" id="TDH69630.1"/>
    </source>
</evidence>
<feature type="transmembrane region" description="Helical" evidence="12">
    <location>
        <begin position="12"/>
        <end position="30"/>
    </location>
</feature>
<comment type="pathway">
    <text evidence="2">Protein modification; protein glycosylation.</text>
</comment>
<evidence type="ECO:0000256" key="3">
    <source>
        <dbReference type="ARBA" id="ARBA00007063"/>
    </source>
</evidence>
<evidence type="ECO:0000256" key="10">
    <source>
        <dbReference type="ARBA" id="ARBA00044721"/>
    </source>
</evidence>
<dbReference type="EC" id="2.4.1.-" evidence="12"/>
<dbReference type="GO" id="GO:0006487">
    <property type="term" value="P:protein N-linked glycosylation"/>
    <property type="evidence" value="ECO:0007669"/>
    <property type="project" value="TreeGrafter"/>
</dbReference>
<dbReference type="Proteomes" id="UP000294530">
    <property type="component" value="Unassembled WGS sequence"/>
</dbReference>
<comment type="subcellular location">
    <subcellularLocation>
        <location evidence="1 12">Endoplasmic reticulum membrane</location>
        <topology evidence="1 12">Multi-pass membrane protein</topology>
    </subcellularLocation>
</comment>
<feature type="transmembrane region" description="Helical" evidence="12">
    <location>
        <begin position="124"/>
        <end position="143"/>
    </location>
</feature>
<evidence type="ECO:0000313" key="14">
    <source>
        <dbReference type="Proteomes" id="UP000294530"/>
    </source>
</evidence>
<feature type="transmembrane region" description="Helical" evidence="12">
    <location>
        <begin position="184"/>
        <end position="213"/>
    </location>
</feature>
<organism evidence="13 14">
    <name type="scientific">Bremia lactucae</name>
    <name type="common">Lettuce downy mildew</name>
    <dbReference type="NCBI Taxonomy" id="4779"/>
    <lineage>
        <taxon>Eukaryota</taxon>
        <taxon>Sar</taxon>
        <taxon>Stramenopiles</taxon>
        <taxon>Oomycota</taxon>
        <taxon>Peronosporomycetes</taxon>
        <taxon>Peronosporales</taxon>
        <taxon>Peronosporaceae</taxon>
        <taxon>Bremia</taxon>
    </lineage>
</organism>
<name>A0A976IFK1_BRELC</name>
<dbReference type="PANTHER" id="PTHR22760:SF1">
    <property type="entry name" value="DOL-P-MAN:MAN(7)GLCNAC(2)-PP-DOL ALPHA-1,6-MANNOSYLTRANSFERASE"/>
    <property type="match status" value="1"/>
</dbReference>
<protein>
    <recommendedName>
        <fullName evidence="12">Mannosyltransferase</fullName>
        <ecNumber evidence="12">2.4.1.-</ecNumber>
    </recommendedName>
</protein>
<keyword evidence="6 12" id="KW-0812">Transmembrane</keyword>
<comment type="caution">
    <text evidence="13">The sequence shown here is derived from an EMBL/GenBank/DDBJ whole genome shotgun (WGS) entry which is preliminary data.</text>
</comment>
<comment type="similarity">
    <text evidence="3 12">Belongs to the glycosyltransferase 22 family.</text>
</comment>
<evidence type="ECO:0000256" key="2">
    <source>
        <dbReference type="ARBA" id="ARBA00004922"/>
    </source>
</evidence>
<feature type="transmembrane region" description="Helical" evidence="12">
    <location>
        <begin position="349"/>
        <end position="369"/>
    </location>
</feature>
<evidence type="ECO:0000256" key="11">
    <source>
        <dbReference type="ARBA" id="ARBA00048899"/>
    </source>
</evidence>
<dbReference type="Pfam" id="PF03901">
    <property type="entry name" value="Glyco_transf_22"/>
    <property type="match status" value="1"/>
</dbReference>
<dbReference type="KEGG" id="blac:94346035"/>
<keyword evidence="9 12" id="KW-0472">Membrane</keyword>
<feature type="transmembrane region" description="Helical" evidence="12">
    <location>
        <begin position="66"/>
        <end position="83"/>
    </location>
</feature>
<feature type="transmembrane region" description="Helical" evidence="12">
    <location>
        <begin position="95"/>
        <end position="112"/>
    </location>
</feature>
<dbReference type="PANTHER" id="PTHR22760">
    <property type="entry name" value="GLYCOSYLTRANSFERASE"/>
    <property type="match status" value="1"/>
</dbReference>
<comment type="function">
    <text evidence="10">Mannosyltransferase that operates in the biosynthetic pathway of dolichol-linked oligosaccharides, the glycan precursors employed in protein asparagine (N)-glycosylation. The assembly of dolichol-linked oligosaccharides begins on the cytosolic side of the endoplasmic reticulum membrane and finishes in its lumen. The sequential addition of sugars to dolichol pyrophosphate produces dolichol-linked oligosaccharides containing fourteen sugars, including two GlcNAcs, nine mannoses and three glucoses. Once assembled, the oligosaccharide is transferred from the lipid to nascent proteins by oligosaccharyltransferases. In the lumen of the endoplasmic reticulum, adds the eighth mannose residue in an alpha-1,6 linkage onto Man(7)GlcNAc(2)-PP-dolichol to produce Man(8)GlcNAc(2)-PP-dolichol.</text>
</comment>
<dbReference type="EMBL" id="SHOA02000016">
    <property type="protein sequence ID" value="TDH69630.1"/>
    <property type="molecule type" value="Genomic_DNA"/>
</dbReference>
<dbReference type="RefSeq" id="XP_067819129.1">
    <property type="nucleotide sequence ID" value="XM_067960364.1"/>
</dbReference>
<feature type="transmembrane region" description="Helical" evidence="12">
    <location>
        <begin position="376"/>
        <end position="397"/>
    </location>
</feature>
<evidence type="ECO:0000256" key="8">
    <source>
        <dbReference type="ARBA" id="ARBA00022989"/>
    </source>
</evidence>
<reference evidence="13 14" key="1">
    <citation type="journal article" date="2021" name="Genome Biol.">
        <title>AFLAP: assembly-free linkage analysis pipeline using k-mers from genome sequencing data.</title>
        <authorList>
            <person name="Fletcher K."/>
            <person name="Zhang L."/>
            <person name="Gil J."/>
            <person name="Han R."/>
            <person name="Cavanaugh K."/>
            <person name="Michelmore R."/>
        </authorList>
    </citation>
    <scope>NUCLEOTIDE SEQUENCE [LARGE SCALE GENOMIC DNA]</scope>
    <source>
        <strain evidence="13 14">SF5</strain>
    </source>
</reference>
<feature type="transmembrane region" description="Helical" evidence="12">
    <location>
        <begin position="155"/>
        <end position="178"/>
    </location>
</feature>
<dbReference type="GeneID" id="94346035"/>
<sequence>MAQLMRGRRAELVVASLMTVYLFFCPYSKVEESFNMQATHDLLVFGVHNVDKFDHLEFPGVVPRTFSGSLVVVGVSQPVVWVIQAIGGPKFWMQLVTRWVLGLMTFCGLLFFSDSVGLRFGRDVSRFFLLICACQFHLLFYMSRTLPNVYALRSMVVFDGDLTISGQVLVLFGLGFWLQGKWLHFVSLFTFTTVVFRGDTIVFFAPMVLNLLLLRHVSFFQMISWGISAGIASLVVTVVVDSYFWQRWLWPEGEVLWLNTVENKSSEWGVSPPLWYFTSALPRALQMTALLIPFGLSSLLPALLNSRSRDMTWTIKAASLIDWSILSLVWPVFVYLGLFSVLPHKELRFIFNAIPILNMISAVGFAKLYRNRNKAYLLFLGAVGCLFVSFLGTFVFFTAARSNYPGGDAFRHLHQIAMNEREVPRSVHIDIPAAMTGVSRFGEEFPAWRYSKNETVTTIEQLSQFDYLLTAKNPVLLENEFQYIAAFDVFDGVRLVKSTIIFNVKKLVFLLRNRRIMPDHG</sequence>
<evidence type="ECO:0000256" key="9">
    <source>
        <dbReference type="ARBA" id="ARBA00023136"/>
    </source>
</evidence>
<gene>
    <name evidence="13" type="ORF">CCR75_002266</name>
</gene>
<feature type="transmembrane region" description="Helical" evidence="12">
    <location>
        <begin position="284"/>
        <end position="304"/>
    </location>
</feature>
<proteinExistence type="inferred from homology"/>
<feature type="transmembrane region" description="Helical" evidence="12">
    <location>
        <begin position="225"/>
        <end position="245"/>
    </location>
</feature>
<evidence type="ECO:0000256" key="4">
    <source>
        <dbReference type="ARBA" id="ARBA00022676"/>
    </source>
</evidence>